<evidence type="ECO:0000313" key="2">
    <source>
        <dbReference type="Proteomes" id="UP000008062"/>
    </source>
</evidence>
<sequence length="205" mass="24003">MMLATHARFEVGTQVWAEIRRPRAGRRHAADWLRRHCIMFFKDLISQLRQTPKLAGWHSKLQQACEVFWDSLNANPRTEHAEQDVATLISLLSDRENFAVARLVVPELREMKIDPTILYHRQQRCVLEATSELRTGFGRVETARQSDFDDILYVAEKETMLNAELQRARVLLHQSDAFGSDNEQLIRHWLSEHPELRPTHNKQNE</sequence>
<dbReference type="Proteomes" id="UP000008062">
    <property type="component" value="Chromosome 3"/>
</dbReference>
<dbReference type="EMBL" id="CM001198">
    <property type="protein sequence ID" value="EGP89358.1"/>
    <property type="molecule type" value="Genomic_DNA"/>
</dbReference>
<dbReference type="OrthoDB" id="3875060at2759"/>
<proteinExistence type="predicted"/>
<keyword evidence="2" id="KW-1185">Reference proteome</keyword>
<dbReference type="KEGG" id="ztr:MYCGRDRAFT_91786"/>
<protein>
    <submittedName>
        <fullName evidence="1">Uncharacterized protein</fullName>
    </submittedName>
</protein>
<accession>F9X697</accession>
<evidence type="ECO:0000313" key="1">
    <source>
        <dbReference type="EMBL" id="EGP89358.1"/>
    </source>
</evidence>
<dbReference type="GeneID" id="13404220"/>
<gene>
    <name evidence="1" type="ORF">MYCGRDRAFT_91786</name>
</gene>
<organism evidence="1 2">
    <name type="scientific">Zymoseptoria tritici (strain CBS 115943 / IPO323)</name>
    <name type="common">Speckled leaf blotch fungus</name>
    <name type="synonym">Septoria tritici</name>
    <dbReference type="NCBI Taxonomy" id="336722"/>
    <lineage>
        <taxon>Eukaryota</taxon>
        <taxon>Fungi</taxon>
        <taxon>Dikarya</taxon>
        <taxon>Ascomycota</taxon>
        <taxon>Pezizomycotina</taxon>
        <taxon>Dothideomycetes</taxon>
        <taxon>Dothideomycetidae</taxon>
        <taxon>Mycosphaerellales</taxon>
        <taxon>Mycosphaerellaceae</taxon>
        <taxon>Zymoseptoria</taxon>
    </lineage>
</organism>
<dbReference type="AlphaFoldDB" id="F9X697"/>
<dbReference type="HOGENOM" id="CLU_1338479_0_0_1"/>
<reference evidence="1 2" key="1">
    <citation type="journal article" date="2011" name="PLoS Genet.">
        <title>Finished genome of the fungal wheat pathogen Mycosphaerella graminicola reveals dispensome structure, chromosome plasticity, and stealth pathogenesis.</title>
        <authorList>
            <person name="Goodwin S.B."/>
            <person name="Ben M'barek S."/>
            <person name="Dhillon B."/>
            <person name="Wittenberg A.H.J."/>
            <person name="Crane C.F."/>
            <person name="Hane J.K."/>
            <person name="Foster A.J."/>
            <person name="Van der Lee T.A.J."/>
            <person name="Grimwood J."/>
            <person name="Aerts A."/>
            <person name="Antoniw J."/>
            <person name="Bailey A."/>
            <person name="Bluhm B."/>
            <person name="Bowler J."/>
            <person name="Bristow J."/>
            <person name="van der Burgt A."/>
            <person name="Canto-Canche B."/>
            <person name="Churchill A.C.L."/>
            <person name="Conde-Ferraez L."/>
            <person name="Cools H.J."/>
            <person name="Coutinho P.M."/>
            <person name="Csukai M."/>
            <person name="Dehal P."/>
            <person name="De Wit P."/>
            <person name="Donzelli B."/>
            <person name="van de Geest H.C."/>
            <person name="van Ham R.C.H.J."/>
            <person name="Hammond-Kosack K.E."/>
            <person name="Henrissat B."/>
            <person name="Kilian A."/>
            <person name="Kobayashi A.K."/>
            <person name="Koopmann E."/>
            <person name="Kourmpetis Y."/>
            <person name="Kuzniar A."/>
            <person name="Lindquist E."/>
            <person name="Lombard V."/>
            <person name="Maliepaard C."/>
            <person name="Martins N."/>
            <person name="Mehrabi R."/>
            <person name="Nap J.P.H."/>
            <person name="Ponomarenko A."/>
            <person name="Rudd J.J."/>
            <person name="Salamov A."/>
            <person name="Schmutz J."/>
            <person name="Schouten H.J."/>
            <person name="Shapiro H."/>
            <person name="Stergiopoulos I."/>
            <person name="Torriani S.F.F."/>
            <person name="Tu H."/>
            <person name="de Vries R.P."/>
            <person name="Waalwijk C."/>
            <person name="Ware S.B."/>
            <person name="Wiebenga A."/>
            <person name="Zwiers L.-H."/>
            <person name="Oliver R.P."/>
            <person name="Grigoriev I.V."/>
            <person name="Kema G.H.J."/>
        </authorList>
    </citation>
    <scope>NUCLEOTIDE SEQUENCE [LARGE SCALE GENOMIC DNA]</scope>
    <source>
        <strain evidence="2">CBS 115943 / IPO323</strain>
    </source>
</reference>
<dbReference type="InParanoid" id="F9X697"/>
<dbReference type="RefSeq" id="XP_003854382.1">
    <property type="nucleotide sequence ID" value="XM_003854334.1"/>
</dbReference>
<name>F9X697_ZYMTI</name>